<comment type="caution">
    <text evidence="1">The sequence shown here is derived from an EMBL/GenBank/DDBJ whole genome shotgun (WGS) entry which is preliminary data.</text>
</comment>
<dbReference type="EMBL" id="BARV01025680">
    <property type="protein sequence ID" value="GAI46023.1"/>
    <property type="molecule type" value="Genomic_DNA"/>
</dbReference>
<organism evidence="1">
    <name type="scientific">marine sediment metagenome</name>
    <dbReference type="NCBI Taxonomy" id="412755"/>
    <lineage>
        <taxon>unclassified sequences</taxon>
        <taxon>metagenomes</taxon>
        <taxon>ecological metagenomes</taxon>
    </lineage>
</organism>
<evidence type="ECO:0000313" key="1">
    <source>
        <dbReference type="EMBL" id="GAI46023.1"/>
    </source>
</evidence>
<sequence length="35" mass="3691">ANIVSVGDAVAAKEENAFGILICNSDFLSLFFDIS</sequence>
<dbReference type="AlphaFoldDB" id="X1NR11"/>
<reference evidence="1" key="1">
    <citation type="journal article" date="2014" name="Front. Microbiol.">
        <title>High frequency of phylogenetically diverse reductive dehalogenase-homologous genes in deep subseafloor sedimentary metagenomes.</title>
        <authorList>
            <person name="Kawai M."/>
            <person name="Futagami T."/>
            <person name="Toyoda A."/>
            <person name="Takaki Y."/>
            <person name="Nishi S."/>
            <person name="Hori S."/>
            <person name="Arai W."/>
            <person name="Tsubouchi T."/>
            <person name="Morono Y."/>
            <person name="Uchiyama I."/>
            <person name="Ito T."/>
            <person name="Fujiyama A."/>
            <person name="Inagaki F."/>
            <person name="Takami H."/>
        </authorList>
    </citation>
    <scope>NUCLEOTIDE SEQUENCE</scope>
    <source>
        <strain evidence="1">Expedition CK06-06</strain>
    </source>
</reference>
<proteinExistence type="predicted"/>
<name>X1NR11_9ZZZZ</name>
<feature type="non-terminal residue" evidence="1">
    <location>
        <position position="1"/>
    </location>
</feature>
<accession>X1NR11</accession>
<gene>
    <name evidence="1" type="ORF">S06H3_41628</name>
</gene>
<protein>
    <submittedName>
        <fullName evidence="1">Uncharacterized protein</fullName>
    </submittedName>
</protein>